<evidence type="ECO:0000256" key="3">
    <source>
        <dbReference type="SAM" id="Phobius"/>
    </source>
</evidence>
<feature type="domain" description="Rad50/SbcC-type AAA" evidence="4">
    <location>
        <begin position="26"/>
        <end position="255"/>
    </location>
</feature>
<feature type="region of interest" description="Disordered" evidence="2">
    <location>
        <begin position="339"/>
        <end position="359"/>
    </location>
</feature>
<gene>
    <name evidence="5" type="ORF">E6K73_13355</name>
</gene>
<keyword evidence="1" id="KW-0175">Coiled coil</keyword>
<dbReference type="InterPro" id="IPR038729">
    <property type="entry name" value="Rad50/SbcC_AAA"/>
</dbReference>
<organism evidence="5 6">
    <name type="scientific">Eiseniibacteriota bacterium</name>
    <dbReference type="NCBI Taxonomy" id="2212470"/>
    <lineage>
        <taxon>Bacteria</taxon>
        <taxon>Candidatus Eiseniibacteriota</taxon>
    </lineage>
</organism>
<keyword evidence="3" id="KW-1133">Transmembrane helix</keyword>
<evidence type="ECO:0000313" key="6">
    <source>
        <dbReference type="Proteomes" id="UP000320184"/>
    </source>
</evidence>
<dbReference type="GO" id="GO:0016887">
    <property type="term" value="F:ATP hydrolysis activity"/>
    <property type="evidence" value="ECO:0007669"/>
    <property type="project" value="InterPro"/>
</dbReference>
<protein>
    <recommendedName>
        <fullName evidence="4">Rad50/SbcC-type AAA domain-containing protein</fullName>
    </recommendedName>
</protein>
<dbReference type="PANTHER" id="PTHR32114">
    <property type="entry name" value="ABC TRANSPORTER ABCH.3"/>
    <property type="match status" value="1"/>
</dbReference>
<name>A0A538S8I2_UNCEI</name>
<feature type="transmembrane region" description="Helical" evidence="3">
    <location>
        <begin position="459"/>
        <end position="480"/>
    </location>
</feature>
<dbReference type="Proteomes" id="UP000320184">
    <property type="component" value="Unassembled WGS sequence"/>
</dbReference>
<feature type="transmembrane region" description="Helical" evidence="3">
    <location>
        <begin position="434"/>
        <end position="453"/>
    </location>
</feature>
<comment type="caution">
    <text evidence="5">The sequence shown here is derived from an EMBL/GenBank/DDBJ whole genome shotgun (WGS) entry which is preliminary data.</text>
</comment>
<dbReference type="Pfam" id="PF13476">
    <property type="entry name" value="AAA_23"/>
    <property type="match status" value="1"/>
</dbReference>
<evidence type="ECO:0000256" key="2">
    <source>
        <dbReference type="SAM" id="MobiDB-lite"/>
    </source>
</evidence>
<feature type="coiled-coil region" evidence="1">
    <location>
        <begin position="488"/>
        <end position="522"/>
    </location>
</feature>
<dbReference type="PANTHER" id="PTHR32114:SF2">
    <property type="entry name" value="ABC TRANSPORTER ABCH.3"/>
    <property type="match status" value="1"/>
</dbReference>
<evidence type="ECO:0000256" key="1">
    <source>
        <dbReference type="SAM" id="Coils"/>
    </source>
</evidence>
<keyword evidence="3" id="KW-0812">Transmembrane</keyword>
<feature type="coiled-coil region" evidence="1">
    <location>
        <begin position="226"/>
        <end position="293"/>
    </location>
</feature>
<keyword evidence="3" id="KW-0472">Membrane</keyword>
<dbReference type="EMBL" id="VBOT01000171">
    <property type="protein sequence ID" value="TMQ47675.1"/>
    <property type="molecule type" value="Genomic_DNA"/>
</dbReference>
<feature type="compositionally biased region" description="Basic and acidic residues" evidence="2">
    <location>
        <begin position="339"/>
        <end position="351"/>
    </location>
</feature>
<accession>A0A538S8I2</accession>
<evidence type="ECO:0000313" key="5">
    <source>
        <dbReference type="EMBL" id="TMQ47675.1"/>
    </source>
</evidence>
<evidence type="ECO:0000259" key="4">
    <source>
        <dbReference type="Pfam" id="PF13476"/>
    </source>
</evidence>
<sequence length="739" mass="81684">MASDAPVRGFDRSGAAGAGRVKLLRLKADGFGPLRGEYRFAPDRLNLVLDQNESGKSSLLAAIAAALYGLDGDKRTHRLLTPLERWRPWGGGPYRIELELEAAGERLTVTRDFERGTVEVWNDRGREVTEAYRLGKDEFAIGQVSLGLDASEFEKCAFIRQGELEEVVPGDEKARRASTLQARLENAADTRVGDTNAIEALRALEGAAESYACPELGSTLRVETTIQRLETKRELLDAEIHALEHDLESMTPDLEELARVVESEQEARESLARLEAERRRARAAEVRDRLERDAARRREVERLRAEAESLAPMSGVPAAAEAEFRDDVARLDETVRRLRPPDAVEGSERETPAATAGDLEAQMRSGLEDPSRDEALLARFGSLLPEQRETLRGYLNFEIECRTELSALERARVESRARLREIEATRRSLRVPGWILAALGFASTGLAAALALGPRAGESLVLLFGGLPAAVLGIALLLVASGRRRAERQAARDRLRESSERVDSLTRRRADNEARLEALARELGCSSPAELLRDWNDHGELLRRRTALEEQRRAGESAAELRARAVHALESAGIAYDPGRGWADHLEDLAARVRGAERHALLTLELIPAAERALLDEAAVRNLKEELAALPGDAAPDPAPAAGSRTLAALEQAIEELRGVIDLLVERRSTLRIRIEERSRRYHAEHAAKAAERGAMEGALTRARRFRQAIELANTTLREVALDTHRRWAQFLSQSGRSS</sequence>
<proteinExistence type="predicted"/>
<dbReference type="InterPro" id="IPR027417">
    <property type="entry name" value="P-loop_NTPase"/>
</dbReference>
<dbReference type="SUPFAM" id="SSF52540">
    <property type="entry name" value="P-loop containing nucleoside triphosphate hydrolases"/>
    <property type="match status" value="1"/>
</dbReference>
<dbReference type="AlphaFoldDB" id="A0A538S8I2"/>
<reference evidence="5 6" key="1">
    <citation type="journal article" date="2019" name="Nat. Microbiol.">
        <title>Mediterranean grassland soil C-N compound turnover is dependent on rainfall and depth, and is mediated by genomically divergent microorganisms.</title>
        <authorList>
            <person name="Diamond S."/>
            <person name="Andeer P.F."/>
            <person name="Li Z."/>
            <person name="Crits-Christoph A."/>
            <person name="Burstein D."/>
            <person name="Anantharaman K."/>
            <person name="Lane K.R."/>
            <person name="Thomas B.C."/>
            <person name="Pan C."/>
            <person name="Northen T.R."/>
            <person name="Banfield J.F."/>
        </authorList>
    </citation>
    <scope>NUCLEOTIDE SEQUENCE [LARGE SCALE GENOMIC DNA]</scope>
    <source>
        <strain evidence="5">WS_3</strain>
    </source>
</reference>
<dbReference type="GO" id="GO:0006302">
    <property type="term" value="P:double-strand break repair"/>
    <property type="evidence" value="ECO:0007669"/>
    <property type="project" value="InterPro"/>
</dbReference>
<dbReference type="Gene3D" id="3.40.50.300">
    <property type="entry name" value="P-loop containing nucleotide triphosphate hydrolases"/>
    <property type="match status" value="1"/>
</dbReference>